<evidence type="ECO:0000313" key="3">
    <source>
        <dbReference type="Proteomes" id="UP000093053"/>
    </source>
</evidence>
<keyword evidence="1" id="KW-0812">Transmembrane</keyword>
<accession>A0A1B2HC23</accession>
<evidence type="ECO:0000313" key="2">
    <source>
        <dbReference type="EMBL" id="ANZ35281.1"/>
    </source>
</evidence>
<name>A0A1B2HC23_9PSEU</name>
<evidence type="ECO:0008006" key="4">
    <source>
        <dbReference type="Google" id="ProtNLM"/>
    </source>
</evidence>
<sequence length="695" mass="75601">MNPDRVPPTAATHYVRPNYSQLRKEMKRAGWSRKRRAAAWVGRNAVRGARAGIRTGYRHRSRLWPIIAASGMFAASAGLSFAEDGWKTALVLSVIAGVVLGWNQYWAWRAFEEWMLRSLVVSWIVWAAATTWTVTASAISPFTTPMPGLLLTAALGLEAWWVIHRHIRDTQHAVETVEEELPNRILDQRVEAWMTNIACEGGALPGSMLVGVDDLRDDEGMPTGRGWEALIQLPLTDAQNSESAVAAARRIAKVYRVPASQVVVEPPLDGMEDVARLLVLTDNPLMKPRTFEGPTLNDTTGEFEIGVHADRTSALWRLWTPGSGVNHGMVAGTTGAGKSGLLMNLCAEIRHSGRALLLLADPEGGESVRDWQLGAHCFAGTLPRIRRMLQGAERIMNARKRRRSKETWVDEHGRTRRGRGYFTPTPEDPAVYCVIDEAPDVLADPECRRIIAAIGKKGRKHGVAVIIFVQIPSLSELGGDLAVRSMLSSTNIVIFRTSDSLSAQMGVPMQLPIDPASLPAVFPDGSSTAGLGYRASAGGRVSPMRAAWQEDPYVWATTGDPAPIPAADHAAMADEQGNLFDNWRELLDVDEDDEAEARETIAANLADSGVQVPPKTNERILAFLVARRSLGQQAVRLGVIADKLDLSKPAVSMAVKRMCAKTPPLVKDMGHGLWGLSEHVDVVDGELVGTAAGVA</sequence>
<keyword evidence="1" id="KW-0472">Membrane</keyword>
<dbReference type="AlphaFoldDB" id="A0A1B2HC23"/>
<feature type="transmembrane region" description="Helical" evidence="1">
    <location>
        <begin position="120"/>
        <end position="139"/>
    </location>
</feature>
<dbReference type="SUPFAM" id="SSF52540">
    <property type="entry name" value="P-loop containing nucleoside triphosphate hydrolases"/>
    <property type="match status" value="1"/>
</dbReference>
<dbReference type="EMBL" id="CP016793">
    <property type="protein sequence ID" value="ANZ35281.1"/>
    <property type="molecule type" value="Genomic_DNA"/>
</dbReference>
<evidence type="ECO:0000256" key="1">
    <source>
        <dbReference type="SAM" id="Phobius"/>
    </source>
</evidence>
<dbReference type="Gene3D" id="3.40.50.300">
    <property type="entry name" value="P-loop containing nucleotide triphosphate hydrolases"/>
    <property type="match status" value="1"/>
</dbReference>
<organism evidence="2 3">
    <name type="scientific">Lentzea guizhouensis</name>
    <dbReference type="NCBI Taxonomy" id="1586287"/>
    <lineage>
        <taxon>Bacteria</taxon>
        <taxon>Bacillati</taxon>
        <taxon>Actinomycetota</taxon>
        <taxon>Actinomycetes</taxon>
        <taxon>Pseudonocardiales</taxon>
        <taxon>Pseudonocardiaceae</taxon>
        <taxon>Lentzea</taxon>
    </lineage>
</organism>
<feature type="transmembrane region" description="Helical" evidence="1">
    <location>
        <begin position="88"/>
        <end position="108"/>
    </location>
</feature>
<dbReference type="KEGG" id="led:BBK82_03500"/>
<reference evidence="2 3" key="1">
    <citation type="submission" date="2016-07" db="EMBL/GenBank/DDBJ databases">
        <title>Complete genome sequence of the Lentzea guizhouensis DHS C013.</title>
        <authorList>
            <person name="Cao C."/>
        </authorList>
    </citation>
    <scope>NUCLEOTIDE SEQUENCE [LARGE SCALE GENOMIC DNA]</scope>
    <source>
        <strain evidence="2 3">DHS C013</strain>
    </source>
</reference>
<protein>
    <recommendedName>
        <fullName evidence="4">FtsK domain-containing protein</fullName>
    </recommendedName>
</protein>
<dbReference type="Proteomes" id="UP000093053">
    <property type="component" value="Chromosome"/>
</dbReference>
<gene>
    <name evidence="2" type="ORF">BBK82_03500</name>
</gene>
<keyword evidence="1" id="KW-1133">Transmembrane helix</keyword>
<feature type="transmembrane region" description="Helical" evidence="1">
    <location>
        <begin position="63"/>
        <end position="82"/>
    </location>
</feature>
<dbReference type="CDD" id="cd01127">
    <property type="entry name" value="TrwB_TraG_TraD_VirD4"/>
    <property type="match status" value="1"/>
</dbReference>
<keyword evidence="3" id="KW-1185">Reference proteome</keyword>
<proteinExistence type="predicted"/>
<dbReference type="STRING" id="1586287.BBK82_03500"/>
<dbReference type="InterPro" id="IPR027417">
    <property type="entry name" value="P-loop_NTPase"/>
</dbReference>